<evidence type="ECO:0000313" key="2">
    <source>
        <dbReference type="EMBL" id="TCS59975.1"/>
    </source>
</evidence>
<dbReference type="EMBL" id="SLZV01000047">
    <property type="protein sequence ID" value="TCS59975.1"/>
    <property type="molecule type" value="Genomic_DNA"/>
</dbReference>
<comment type="caution">
    <text evidence="2">The sequence shown here is derived from an EMBL/GenBank/DDBJ whole genome shotgun (WGS) entry which is preliminary data.</text>
</comment>
<protein>
    <recommendedName>
        <fullName evidence="5">Methyltransferase family protein</fullName>
    </recommendedName>
</protein>
<dbReference type="RefSeq" id="WP_242990196.1">
    <property type="nucleotide sequence ID" value="NZ_BHEO01000008.1"/>
</dbReference>
<dbReference type="EMBL" id="BHEO01000008">
    <property type="protein sequence ID" value="GBU06460.1"/>
    <property type="molecule type" value="Genomic_DNA"/>
</dbReference>
<accession>A0A4R3J425</accession>
<dbReference type="Gene3D" id="3.40.50.150">
    <property type="entry name" value="Vaccinia Virus protein VP39"/>
    <property type="match status" value="1"/>
</dbReference>
<dbReference type="SUPFAM" id="SSF53335">
    <property type="entry name" value="S-adenosyl-L-methionine-dependent methyltransferases"/>
    <property type="match status" value="1"/>
</dbReference>
<dbReference type="AlphaFoldDB" id="A0A4R3J425"/>
<dbReference type="Proteomes" id="UP000294613">
    <property type="component" value="Unassembled WGS sequence"/>
</dbReference>
<proteinExistence type="predicted"/>
<sequence>MKSLLSPDGVFVFAVDTTANRCIDDTEYIPSVTVPFEDGTALTLKTKNYYEEKSQTQFSPGIYELCRNDELLSQEFMDFQTHLYTFGEMEGYLKEAGFSTIKTYSSFQKEIAVDDQCKFFLFECRIS</sequence>
<reference evidence="2 3" key="2">
    <citation type="submission" date="2019-03" db="EMBL/GenBank/DDBJ databases">
        <title>Genomic Encyclopedia of Type Strains, Phase IV (KMG-IV): sequencing the most valuable type-strain genomes for metagenomic binning, comparative biology and taxonomic classification.</title>
        <authorList>
            <person name="Goeker M."/>
        </authorList>
    </citation>
    <scope>NUCLEOTIDE SEQUENCE [LARGE SCALE GENOMIC DNA]</scope>
    <source>
        <strain evidence="2 3">DSM 103426</strain>
    </source>
</reference>
<evidence type="ECO:0000313" key="4">
    <source>
        <dbReference type="Proteomes" id="UP000702954"/>
    </source>
</evidence>
<evidence type="ECO:0000313" key="3">
    <source>
        <dbReference type="Proteomes" id="UP000294613"/>
    </source>
</evidence>
<dbReference type="Proteomes" id="UP000702954">
    <property type="component" value="Unassembled WGS sequence"/>
</dbReference>
<evidence type="ECO:0008006" key="5">
    <source>
        <dbReference type="Google" id="ProtNLM"/>
    </source>
</evidence>
<gene>
    <name evidence="2" type="ORF">EDD74_1473</name>
    <name evidence="1" type="ORF">FAEUMB_30010</name>
</gene>
<reference evidence="1 4" key="1">
    <citation type="journal article" date="2018" name="Int. J. Syst. Evol. Microbiol.">
        <title>Draft Genome Sequence of Faecalimonas umbilicata JCM 30896T, an Acetate-Producing Bacterium Isolated from Human Feces.</title>
        <authorList>
            <person name="Sakamoto M."/>
            <person name="Ikeyama N."/>
            <person name="Yuki M."/>
            <person name="Ohkuma M."/>
        </authorList>
    </citation>
    <scope>NUCLEOTIDE SEQUENCE [LARGE SCALE GENOMIC DNA]</scope>
    <source>
        <strain evidence="1 4">EGH7</strain>
    </source>
</reference>
<dbReference type="Gene3D" id="2.20.25.110">
    <property type="entry name" value="S-adenosyl-L-methionine-dependent methyltransferases"/>
    <property type="match status" value="1"/>
</dbReference>
<keyword evidence="4" id="KW-1185">Reference proteome</keyword>
<dbReference type="InterPro" id="IPR029063">
    <property type="entry name" value="SAM-dependent_MTases_sf"/>
</dbReference>
<organism evidence="2 3">
    <name type="scientific">Faecalimonas umbilicata</name>
    <dbReference type="NCBI Taxonomy" id="1912855"/>
    <lineage>
        <taxon>Bacteria</taxon>
        <taxon>Bacillati</taxon>
        <taxon>Bacillota</taxon>
        <taxon>Clostridia</taxon>
        <taxon>Lachnospirales</taxon>
        <taxon>Lachnospiraceae</taxon>
        <taxon>Faecalimonas</taxon>
    </lineage>
</organism>
<evidence type="ECO:0000313" key="1">
    <source>
        <dbReference type="EMBL" id="GBU06460.1"/>
    </source>
</evidence>
<name>A0A4R3J425_9FIRM</name>